<accession>A0A7J0H8S1</accession>
<dbReference type="InterPro" id="IPR006086">
    <property type="entry name" value="XPG-I_dom"/>
</dbReference>
<keyword evidence="6" id="KW-0269">Exonuclease</keyword>
<keyword evidence="2" id="KW-0539">Nucleus</keyword>
<dbReference type="InterPro" id="IPR006084">
    <property type="entry name" value="XPG/Rad2"/>
</dbReference>
<dbReference type="InterPro" id="IPR036279">
    <property type="entry name" value="5-3_exonuclease_C_sf"/>
</dbReference>
<dbReference type="GO" id="GO:0003697">
    <property type="term" value="F:single-stranded DNA binding"/>
    <property type="evidence" value="ECO:0007669"/>
    <property type="project" value="TreeGrafter"/>
</dbReference>
<dbReference type="SUPFAM" id="SSF47807">
    <property type="entry name" value="5' to 3' exonuclease, C-terminal subdomain"/>
    <property type="match status" value="1"/>
</dbReference>
<evidence type="ECO:0000256" key="4">
    <source>
        <dbReference type="SAM" id="SignalP"/>
    </source>
</evidence>
<feature type="compositionally biased region" description="Basic and acidic residues" evidence="3">
    <location>
        <begin position="250"/>
        <end position="262"/>
    </location>
</feature>
<dbReference type="Gene3D" id="3.40.50.1010">
    <property type="entry name" value="5'-nuclease"/>
    <property type="match status" value="1"/>
</dbReference>
<dbReference type="GO" id="GO:0005634">
    <property type="term" value="C:nucleus"/>
    <property type="evidence" value="ECO:0007669"/>
    <property type="project" value="UniProtKB-SubCell"/>
</dbReference>
<dbReference type="EMBL" id="BJWL01000028">
    <property type="protein sequence ID" value="GFZ19459.1"/>
    <property type="molecule type" value="Genomic_DNA"/>
</dbReference>
<proteinExistence type="predicted"/>
<feature type="signal peptide" evidence="4">
    <location>
        <begin position="1"/>
        <end position="18"/>
    </location>
</feature>
<dbReference type="GO" id="GO:0004527">
    <property type="term" value="F:exonuclease activity"/>
    <property type="evidence" value="ECO:0007669"/>
    <property type="project" value="UniProtKB-KW"/>
</dbReference>
<feature type="region of interest" description="Disordered" evidence="3">
    <location>
        <begin position="594"/>
        <end position="613"/>
    </location>
</feature>
<name>A0A7J0H8S1_9ERIC</name>
<organism evidence="6 7">
    <name type="scientific">Actinidia rufa</name>
    <dbReference type="NCBI Taxonomy" id="165716"/>
    <lineage>
        <taxon>Eukaryota</taxon>
        <taxon>Viridiplantae</taxon>
        <taxon>Streptophyta</taxon>
        <taxon>Embryophyta</taxon>
        <taxon>Tracheophyta</taxon>
        <taxon>Spermatophyta</taxon>
        <taxon>Magnoliopsida</taxon>
        <taxon>eudicotyledons</taxon>
        <taxon>Gunneridae</taxon>
        <taxon>Pentapetalae</taxon>
        <taxon>asterids</taxon>
        <taxon>Ericales</taxon>
        <taxon>Actinidiaceae</taxon>
        <taxon>Actinidia</taxon>
    </lineage>
</organism>
<dbReference type="AlphaFoldDB" id="A0A7J0H8S1"/>
<evidence type="ECO:0000313" key="6">
    <source>
        <dbReference type="EMBL" id="GFZ19459.1"/>
    </source>
</evidence>
<evidence type="ECO:0000256" key="2">
    <source>
        <dbReference type="ARBA" id="ARBA00023242"/>
    </source>
</evidence>
<evidence type="ECO:0000313" key="7">
    <source>
        <dbReference type="Proteomes" id="UP000585474"/>
    </source>
</evidence>
<dbReference type="InterPro" id="IPR029060">
    <property type="entry name" value="PIN-like_dom_sf"/>
</dbReference>
<protein>
    <submittedName>
        <fullName evidence="6">5'-3' exonuclease family protein</fullName>
    </submittedName>
</protein>
<keyword evidence="6" id="KW-0540">Nuclease</keyword>
<feature type="compositionally biased region" description="Basic and acidic residues" evidence="3">
    <location>
        <begin position="598"/>
        <end position="613"/>
    </location>
</feature>
<dbReference type="SMART" id="SM00484">
    <property type="entry name" value="XPGI"/>
    <property type="match status" value="1"/>
</dbReference>
<keyword evidence="4" id="KW-0732">Signal</keyword>
<dbReference type="PANTHER" id="PTHR16171">
    <property type="entry name" value="DNA REPAIR PROTEIN COMPLEMENTING XP-G CELLS-RELATED"/>
    <property type="match status" value="1"/>
</dbReference>
<comment type="subcellular location">
    <subcellularLocation>
        <location evidence="1">Nucleus</location>
    </subcellularLocation>
</comment>
<feature type="region of interest" description="Disordered" evidence="3">
    <location>
        <begin position="428"/>
        <end position="447"/>
    </location>
</feature>
<dbReference type="GO" id="GO:0004520">
    <property type="term" value="F:DNA endonuclease activity"/>
    <property type="evidence" value="ECO:0007669"/>
    <property type="project" value="TreeGrafter"/>
</dbReference>
<dbReference type="OrthoDB" id="31113at2759"/>
<sequence length="741" mass="81667">MAHLFWLIFSKPFLYCQGNEVELADDLKSQRQNIGAKGRKPAMNGKVDPAILAALPPSMQLDLFRPLRSSQTYLKTVAFHWEIDEVKKSAAGKVVAGVERHGEKLDQTSSEPAPSVPLYCVASTRKSSTVIVDDVIQTYLDERGNVQAVAQELFLKKFMLKKLHVRARLVAGDPVMISSGDDSPSKKHFFKSDSDCDWEGVIEEKGDSSTHDVKKERRLSFAEGGSNYDSEVEWEDGDSDVLKYASTSHAEPRKTSSKDDKSKKARKMAGEIAGVGSVCQENDNAEPNLPLENVVQIGKSSYGVVSGVESLDDEARMNKLNNDVFPGQQELLQMFGLPYIIAQMEAEALCAYMELANLVDGVVTDDSDDIENEREKLICMALPLGSDYTEVGLLMLLKYAFHEEDGLRKFWEWIESPYPTILGKFDMKTGSSSRKRGSKLSDNDRNVSKNWHIPSTFPNEAVISVYVYPQVDNSTEPFSWGKPDPFVLRQRNVSKNWHIPSTFPNETVISAYASPQWTIQQSLSHGGSQIFFVLRQINVSKNWHIPSTFPNEAVISAYASPQADNSTEPFSWGKPDLFVLRQVGGSQTVLPCHGLHKGSHERSATGVGREGRPGRCWQDLSRPRSWEISCAMILVNQARTASSSRVKPNGVINPSFIKHEFNVIPEAGVKQQCPRPQLRCNATAALNSNHLVAAFLWLAAPVAAAGLSDVADVGCSLHWDAAAAGCSLLCDIVAALITAGS</sequence>
<dbReference type="PANTHER" id="PTHR16171:SF7">
    <property type="entry name" value="DNA REPAIR PROTEIN RAD2"/>
    <property type="match status" value="1"/>
</dbReference>
<dbReference type="Proteomes" id="UP000585474">
    <property type="component" value="Unassembled WGS sequence"/>
</dbReference>
<gene>
    <name evidence="6" type="ORF">Acr_28g0001640</name>
</gene>
<evidence type="ECO:0000256" key="3">
    <source>
        <dbReference type="SAM" id="MobiDB-lite"/>
    </source>
</evidence>
<reference evidence="6 7" key="1">
    <citation type="submission" date="2019-07" db="EMBL/GenBank/DDBJ databases">
        <title>De Novo Assembly of kiwifruit Actinidia rufa.</title>
        <authorList>
            <person name="Sugita-Konishi S."/>
            <person name="Sato K."/>
            <person name="Mori E."/>
            <person name="Abe Y."/>
            <person name="Kisaki G."/>
            <person name="Hamano K."/>
            <person name="Suezawa K."/>
            <person name="Otani M."/>
            <person name="Fukuda T."/>
            <person name="Manabe T."/>
            <person name="Gomi K."/>
            <person name="Tabuchi M."/>
            <person name="Akimitsu K."/>
            <person name="Kataoka I."/>
        </authorList>
    </citation>
    <scope>NUCLEOTIDE SEQUENCE [LARGE SCALE GENOMIC DNA]</scope>
    <source>
        <strain evidence="7">cv. Fuchu</strain>
    </source>
</reference>
<dbReference type="Pfam" id="PF00867">
    <property type="entry name" value="XPG_I"/>
    <property type="match status" value="1"/>
</dbReference>
<feature type="region of interest" description="Disordered" evidence="3">
    <location>
        <begin position="245"/>
        <end position="267"/>
    </location>
</feature>
<keyword evidence="6" id="KW-0378">Hydrolase</keyword>
<feature type="chain" id="PRO_5029563416" evidence="4">
    <location>
        <begin position="19"/>
        <end position="741"/>
    </location>
</feature>
<feature type="domain" description="XPG-I" evidence="5">
    <location>
        <begin position="333"/>
        <end position="393"/>
    </location>
</feature>
<evidence type="ECO:0000259" key="5">
    <source>
        <dbReference type="SMART" id="SM00484"/>
    </source>
</evidence>
<dbReference type="SUPFAM" id="SSF88723">
    <property type="entry name" value="PIN domain-like"/>
    <property type="match status" value="1"/>
</dbReference>
<comment type="caution">
    <text evidence="6">The sequence shown here is derived from an EMBL/GenBank/DDBJ whole genome shotgun (WGS) entry which is preliminary data.</text>
</comment>
<evidence type="ECO:0000256" key="1">
    <source>
        <dbReference type="ARBA" id="ARBA00004123"/>
    </source>
</evidence>
<dbReference type="PRINTS" id="PR00853">
    <property type="entry name" value="XPGRADSUPER"/>
</dbReference>
<keyword evidence="7" id="KW-1185">Reference proteome</keyword>